<protein>
    <submittedName>
        <fullName evidence="1">Uncharacterized protein</fullName>
    </submittedName>
</protein>
<dbReference type="EMBL" id="GBRH01282671">
    <property type="protein sequence ID" value="JAD15224.1"/>
    <property type="molecule type" value="Transcribed_RNA"/>
</dbReference>
<reference evidence="1" key="1">
    <citation type="submission" date="2014-09" db="EMBL/GenBank/DDBJ databases">
        <authorList>
            <person name="Magalhaes I.L.F."/>
            <person name="Oliveira U."/>
            <person name="Santos F.R."/>
            <person name="Vidigal T.H.D.A."/>
            <person name="Brescovit A.D."/>
            <person name="Santos A.J."/>
        </authorList>
    </citation>
    <scope>NUCLEOTIDE SEQUENCE</scope>
    <source>
        <tissue evidence="1">Shoot tissue taken approximately 20 cm above the soil surface</tissue>
    </source>
</reference>
<reference evidence="1" key="2">
    <citation type="journal article" date="2015" name="Data Brief">
        <title>Shoot transcriptome of the giant reed, Arundo donax.</title>
        <authorList>
            <person name="Barrero R.A."/>
            <person name="Guerrero F.D."/>
            <person name="Moolhuijzen P."/>
            <person name="Goolsby J.A."/>
            <person name="Tidwell J."/>
            <person name="Bellgard S.E."/>
            <person name="Bellgard M.I."/>
        </authorList>
    </citation>
    <scope>NUCLEOTIDE SEQUENCE</scope>
    <source>
        <tissue evidence="1">Shoot tissue taken approximately 20 cm above the soil surface</tissue>
    </source>
</reference>
<dbReference type="AlphaFoldDB" id="A0A0A9QA42"/>
<name>A0A0A9QA42_ARUDO</name>
<evidence type="ECO:0000313" key="1">
    <source>
        <dbReference type="EMBL" id="JAD15224.1"/>
    </source>
</evidence>
<organism evidence="1">
    <name type="scientific">Arundo donax</name>
    <name type="common">Giant reed</name>
    <name type="synonym">Donax arundinaceus</name>
    <dbReference type="NCBI Taxonomy" id="35708"/>
    <lineage>
        <taxon>Eukaryota</taxon>
        <taxon>Viridiplantae</taxon>
        <taxon>Streptophyta</taxon>
        <taxon>Embryophyta</taxon>
        <taxon>Tracheophyta</taxon>
        <taxon>Spermatophyta</taxon>
        <taxon>Magnoliopsida</taxon>
        <taxon>Liliopsida</taxon>
        <taxon>Poales</taxon>
        <taxon>Poaceae</taxon>
        <taxon>PACMAD clade</taxon>
        <taxon>Arundinoideae</taxon>
        <taxon>Arundineae</taxon>
        <taxon>Arundo</taxon>
    </lineage>
</organism>
<proteinExistence type="predicted"/>
<accession>A0A0A9QA42</accession>
<sequence length="29" mass="3246">MALLNLFFNYGLCRQRQATRAGSAINQTS</sequence>